<dbReference type="GO" id="GO:0043138">
    <property type="term" value="F:3'-5' DNA helicase activity"/>
    <property type="evidence" value="ECO:0007669"/>
    <property type="project" value="TreeGrafter"/>
</dbReference>
<keyword evidence="4 7" id="KW-0067">ATP-binding</keyword>
<keyword evidence="2 7" id="KW-0378">Hydrolase</keyword>
<evidence type="ECO:0000256" key="7">
    <source>
        <dbReference type="PROSITE-ProRule" id="PRU00560"/>
    </source>
</evidence>
<dbReference type="AlphaFoldDB" id="A0A1C3EGZ1"/>
<evidence type="ECO:0000256" key="2">
    <source>
        <dbReference type="ARBA" id="ARBA00022801"/>
    </source>
</evidence>
<dbReference type="GO" id="GO:0005524">
    <property type="term" value="F:ATP binding"/>
    <property type="evidence" value="ECO:0007669"/>
    <property type="project" value="UniProtKB-UniRule"/>
</dbReference>
<dbReference type="InterPro" id="IPR013986">
    <property type="entry name" value="DExx_box_DNA_helicase_dom_sf"/>
</dbReference>
<keyword evidence="1 7" id="KW-0547">Nucleotide-binding</keyword>
<name>A0A1C3EGZ1_9PLAN</name>
<keyword evidence="3 7" id="KW-0347">Helicase</keyword>
<keyword evidence="10" id="KW-1185">Reference proteome</keyword>
<dbReference type="Gene3D" id="3.40.50.300">
    <property type="entry name" value="P-loop containing nucleotide triphosphate hydrolases"/>
    <property type="match status" value="1"/>
</dbReference>
<evidence type="ECO:0000259" key="8">
    <source>
        <dbReference type="PROSITE" id="PS51198"/>
    </source>
</evidence>
<dbReference type="STRING" id="1841610.A6X21_19120"/>
<dbReference type="GO" id="GO:0000725">
    <property type="term" value="P:recombinational repair"/>
    <property type="evidence" value="ECO:0007669"/>
    <property type="project" value="TreeGrafter"/>
</dbReference>
<reference evidence="9 10" key="1">
    <citation type="submission" date="2016-05" db="EMBL/GenBank/DDBJ databases">
        <title>Genomic and physiological characterization of Planctopirus sp. isolated from fresh water lake.</title>
        <authorList>
            <person name="Subhash Y."/>
            <person name="Ramana C."/>
        </authorList>
    </citation>
    <scope>NUCLEOTIDE SEQUENCE [LARGE SCALE GENOMIC DNA]</scope>
    <source>
        <strain evidence="9 10">JC280</strain>
    </source>
</reference>
<feature type="domain" description="UvrD-like helicase ATP-binding" evidence="8">
    <location>
        <begin position="28"/>
        <end position="333"/>
    </location>
</feature>
<dbReference type="EMBL" id="LYDR01000063">
    <property type="protein sequence ID" value="ODA32488.1"/>
    <property type="molecule type" value="Genomic_DNA"/>
</dbReference>
<dbReference type="InterPro" id="IPR027417">
    <property type="entry name" value="P-loop_NTPase"/>
</dbReference>
<keyword evidence="5" id="KW-0238">DNA-binding</keyword>
<feature type="binding site" evidence="7">
    <location>
        <begin position="49"/>
        <end position="56"/>
    </location>
    <ligand>
        <name>ATP</name>
        <dbReference type="ChEBI" id="CHEBI:30616"/>
    </ligand>
</feature>
<evidence type="ECO:0000313" key="9">
    <source>
        <dbReference type="EMBL" id="ODA32488.1"/>
    </source>
</evidence>
<protein>
    <recommendedName>
        <fullName evidence="6">DNA 3'-5' helicase II</fullName>
    </recommendedName>
</protein>
<evidence type="ECO:0000256" key="6">
    <source>
        <dbReference type="ARBA" id="ARBA00034923"/>
    </source>
</evidence>
<evidence type="ECO:0000313" key="10">
    <source>
        <dbReference type="Proteomes" id="UP000094828"/>
    </source>
</evidence>
<evidence type="ECO:0000256" key="5">
    <source>
        <dbReference type="ARBA" id="ARBA00023125"/>
    </source>
</evidence>
<dbReference type="Pfam" id="PF00580">
    <property type="entry name" value="UvrD-helicase"/>
    <property type="match status" value="1"/>
</dbReference>
<dbReference type="InterPro" id="IPR000212">
    <property type="entry name" value="DNA_helicase_UvrD/REP"/>
</dbReference>
<proteinExistence type="predicted"/>
<comment type="caution">
    <text evidence="9">The sequence shown here is derived from an EMBL/GenBank/DDBJ whole genome shotgun (WGS) entry which is preliminary data.</text>
</comment>
<evidence type="ECO:0000256" key="4">
    <source>
        <dbReference type="ARBA" id="ARBA00022840"/>
    </source>
</evidence>
<dbReference type="RefSeq" id="WP_068847007.1">
    <property type="nucleotide sequence ID" value="NZ_LYDR01000063.1"/>
</dbReference>
<dbReference type="PANTHER" id="PTHR11070:SF2">
    <property type="entry name" value="ATP-DEPENDENT DNA HELICASE SRS2"/>
    <property type="match status" value="1"/>
</dbReference>
<dbReference type="OrthoDB" id="9765670at2"/>
<dbReference type="Gene3D" id="1.10.10.160">
    <property type="match status" value="1"/>
</dbReference>
<dbReference type="InterPro" id="IPR014016">
    <property type="entry name" value="UvrD-like_ATP-bd"/>
</dbReference>
<organism evidence="9 10">
    <name type="scientific">Planctopirus hydrillae</name>
    <dbReference type="NCBI Taxonomy" id="1841610"/>
    <lineage>
        <taxon>Bacteria</taxon>
        <taxon>Pseudomonadati</taxon>
        <taxon>Planctomycetota</taxon>
        <taxon>Planctomycetia</taxon>
        <taxon>Planctomycetales</taxon>
        <taxon>Planctomycetaceae</taxon>
        <taxon>Planctopirus</taxon>
    </lineage>
</organism>
<dbReference type="PROSITE" id="PS51198">
    <property type="entry name" value="UVRD_HELICASE_ATP_BIND"/>
    <property type="match status" value="1"/>
</dbReference>
<evidence type="ECO:0000256" key="1">
    <source>
        <dbReference type="ARBA" id="ARBA00022741"/>
    </source>
</evidence>
<dbReference type="GO" id="GO:0003677">
    <property type="term" value="F:DNA binding"/>
    <property type="evidence" value="ECO:0007669"/>
    <property type="project" value="UniProtKB-KW"/>
</dbReference>
<sequence>MNSILPFDDLDLPHISDEDIDQLAARTSLRLDDERRLILRNMSRVDVRACPGSGKTTLLVAKLAILAAKWKLRSRGICVLSHTNVARREIQSRFGQFPALQCLNAYPHFVGTIQSFIDQFLGVHGALSAFGRRPAVIDNDRYRFEACKEFFSGPQYNTARMALQRFYQGNLHRTSADCISEIEYCDSALSLTPIPSKSNPWGEAAPSIVLLKALKNTLSRRGYFRFKDMDALALHYLERNSVIVASLRRRFPVVFVDEMQDTSQMHAGILETLFGEGVVFQRIGDDRQAIYSDSAPEDDANGSSFPRPAALTMSKSYRLSPLVSSLVQNLCSGEVEQIQGNQDRRDGRHSILVFTRQNIVNVLPKFAELVAEDVGTDLPANLVRAVGAVQKDKGESDKFPASIPQYWPAFDPPRRDKITRGQSLGVFVQSAAAHVRTNGNVGAAMRCLVEAVSRVMCLQSGADSTVDIRPHALPSSLQQVSPQAAKRLKTSLAEFLLFLSDPSVAVTMDSLGKITAVLKELCPGKWKGDASQFWQLTIEPVGKTPVGAQTSSEAVETGTNIFQHHSSHGKVEVMVDTIHSVKGETLRAVLVLDTFQNTQHLGSLIQSGHLLGTRPANKPGKQLDRHLKRAFVAATRPTHLLCIALCSDYVNDTNRAEFKKLGWQVVDV</sequence>
<dbReference type="GO" id="GO:0016787">
    <property type="term" value="F:hydrolase activity"/>
    <property type="evidence" value="ECO:0007669"/>
    <property type="project" value="UniProtKB-UniRule"/>
</dbReference>
<accession>A0A1C3EGZ1</accession>
<dbReference type="PANTHER" id="PTHR11070">
    <property type="entry name" value="UVRD / RECB / PCRA DNA HELICASE FAMILY MEMBER"/>
    <property type="match status" value="1"/>
</dbReference>
<evidence type="ECO:0000256" key="3">
    <source>
        <dbReference type="ARBA" id="ARBA00022806"/>
    </source>
</evidence>
<gene>
    <name evidence="9" type="ORF">A6X21_19120</name>
</gene>
<dbReference type="Proteomes" id="UP000094828">
    <property type="component" value="Unassembled WGS sequence"/>
</dbReference>
<dbReference type="SUPFAM" id="SSF52540">
    <property type="entry name" value="P-loop containing nucleoside triphosphate hydrolases"/>
    <property type="match status" value="1"/>
</dbReference>